<dbReference type="SUPFAM" id="SSF56214">
    <property type="entry name" value="4'-phosphopantetheinyl transferase"/>
    <property type="match status" value="2"/>
</dbReference>
<organism evidence="4 5">
    <name type="scientific">Leadbetterella byssophila (strain DSM 17132 / JCM 16389 / KACC 11308 / NBRC 106382 / 4M15)</name>
    <dbReference type="NCBI Taxonomy" id="649349"/>
    <lineage>
        <taxon>Bacteria</taxon>
        <taxon>Pseudomonadati</taxon>
        <taxon>Bacteroidota</taxon>
        <taxon>Cytophagia</taxon>
        <taxon>Cytophagales</taxon>
        <taxon>Leadbetterellaceae</taxon>
        <taxon>Leadbetterella</taxon>
    </lineage>
</organism>
<name>E4RVT9_LEAB4</name>
<dbReference type="Proteomes" id="UP000007435">
    <property type="component" value="Chromosome"/>
</dbReference>
<proteinExistence type="inferred from homology"/>
<dbReference type="OrthoDB" id="1190494at2"/>
<dbReference type="GO" id="GO:0019878">
    <property type="term" value="P:lysine biosynthetic process via aminoadipic acid"/>
    <property type="evidence" value="ECO:0007669"/>
    <property type="project" value="TreeGrafter"/>
</dbReference>
<reference key="1">
    <citation type="submission" date="2010-11" db="EMBL/GenBank/DDBJ databases">
        <title>The complete genome of Leadbetterella byssophila DSM 17132.</title>
        <authorList>
            <consortium name="US DOE Joint Genome Institute (JGI-PGF)"/>
            <person name="Lucas S."/>
            <person name="Copeland A."/>
            <person name="Lapidus A."/>
            <person name="Glavina del Rio T."/>
            <person name="Dalin E."/>
            <person name="Tice H."/>
            <person name="Bruce D."/>
            <person name="Goodwin L."/>
            <person name="Pitluck S."/>
            <person name="Kyrpides N."/>
            <person name="Mavromatis K."/>
            <person name="Ivanova N."/>
            <person name="Teshima H."/>
            <person name="Brettin T."/>
            <person name="Detter J.C."/>
            <person name="Han C."/>
            <person name="Tapia R."/>
            <person name="Land M."/>
            <person name="Hauser L."/>
            <person name="Markowitz V."/>
            <person name="Cheng J.-F."/>
            <person name="Hugenholtz P."/>
            <person name="Woyke T."/>
            <person name="Wu D."/>
            <person name="Tindall B."/>
            <person name="Pomrenke H.G."/>
            <person name="Brambilla E."/>
            <person name="Klenk H.-P."/>
            <person name="Eisen J.A."/>
        </authorList>
    </citation>
    <scope>NUCLEOTIDE SEQUENCE [LARGE SCALE GENOMIC DNA]</scope>
    <source>
        <strain>DSM 17132</strain>
    </source>
</reference>
<gene>
    <name evidence="4" type="ordered locus">Lbys_3188</name>
</gene>
<keyword evidence="5" id="KW-1185">Reference proteome</keyword>
<reference evidence="4 5" key="2">
    <citation type="journal article" date="2011" name="Stand. Genomic Sci.">
        <title>Complete genome sequence of Leadbetterella byssophila type strain (4M15).</title>
        <authorList>
            <person name="Abt B."/>
            <person name="Teshima H."/>
            <person name="Lucas S."/>
            <person name="Lapidus A."/>
            <person name="Del Rio T.G."/>
            <person name="Nolan M."/>
            <person name="Tice H."/>
            <person name="Cheng J.F."/>
            <person name="Pitluck S."/>
            <person name="Liolios K."/>
            <person name="Pagani I."/>
            <person name="Ivanova N."/>
            <person name="Mavromatis K."/>
            <person name="Pati A."/>
            <person name="Tapia R."/>
            <person name="Han C."/>
            <person name="Goodwin L."/>
            <person name="Chen A."/>
            <person name="Palaniappan K."/>
            <person name="Land M."/>
            <person name="Hauser L."/>
            <person name="Chang Y.J."/>
            <person name="Jeffries C.D."/>
            <person name="Rohde M."/>
            <person name="Goker M."/>
            <person name="Tindall B.J."/>
            <person name="Detter J.C."/>
            <person name="Woyke T."/>
            <person name="Bristow J."/>
            <person name="Eisen J.A."/>
            <person name="Markowitz V."/>
            <person name="Hugenholtz P."/>
            <person name="Klenk H.P."/>
            <person name="Kyrpides N.C."/>
        </authorList>
    </citation>
    <scope>NUCLEOTIDE SEQUENCE [LARGE SCALE GENOMIC DNA]</scope>
    <source>
        <strain evidence="5">DSM 17132 / JCM 16389 / KACC 11308 / NBRC 106382 / 4M15</strain>
    </source>
</reference>
<evidence type="ECO:0000313" key="5">
    <source>
        <dbReference type="Proteomes" id="UP000007435"/>
    </source>
</evidence>
<dbReference type="RefSeq" id="WP_013409876.1">
    <property type="nucleotide sequence ID" value="NC_014655.1"/>
</dbReference>
<dbReference type="InterPro" id="IPR050559">
    <property type="entry name" value="P-Pant_transferase_sf"/>
</dbReference>
<keyword evidence="2 4" id="KW-0808">Transferase</keyword>
<dbReference type="eggNOG" id="COG2091">
    <property type="taxonomic scope" value="Bacteria"/>
</dbReference>
<dbReference type="PANTHER" id="PTHR12215">
    <property type="entry name" value="PHOSPHOPANTETHEINE TRANSFERASE"/>
    <property type="match status" value="1"/>
</dbReference>
<dbReference type="AlphaFoldDB" id="E4RVT9"/>
<dbReference type="GO" id="GO:0008897">
    <property type="term" value="F:holo-[acyl-carrier-protein] synthase activity"/>
    <property type="evidence" value="ECO:0007669"/>
    <property type="project" value="InterPro"/>
</dbReference>
<protein>
    <submittedName>
        <fullName evidence="4">4'-phosphopantetheinyl transferase</fullName>
    </submittedName>
</protein>
<evidence type="ECO:0000313" key="4">
    <source>
        <dbReference type="EMBL" id="ADQ18849.1"/>
    </source>
</evidence>
<dbReference type="HOGENOM" id="CLU_104083_0_0_10"/>
<dbReference type="EMBL" id="CP002305">
    <property type="protein sequence ID" value="ADQ18849.1"/>
    <property type="molecule type" value="Genomic_DNA"/>
</dbReference>
<evidence type="ECO:0000256" key="2">
    <source>
        <dbReference type="ARBA" id="ARBA00022679"/>
    </source>
</evidence>
<comment type="similarity">
    <text evidence="1">Belongs to the P-Pant transferase superfamily. Gsp/Sfp/HetI/AcpT family.</text>
</comment>
<dbReference type="GO" id="GO:0000287">
    <property type="term" value="F:magnesium ion binding"/>
    <property type="evidence" value="ECO:0007669"/>
    <property type="project" value="InterPro"/>
</dbReference>
<dbReference type="GO" id="GO:0005829">
    <property type="term" value="C:cytosol"/>
    <property type="evidence" value="ECO:0007669"/>
    <property type="project" value="TreeGrafter"/>
</dbReference>
<dbReference type="InterPro" id="IPR037143">
    <property type="entry name" value="4-PPantetheinyl_Trfase_dom_sf"/>
</dbReference>
<evidence type="ECO:0000256" key="1">
    <source>
        <dbReference type="ARBA" id="ARBA00010990"/>
    </source>
</evidence>
<dbReference type="STRING" id="649349.Lbys_3188"/>
<dbReference type="Pfam" id="PF01648">
    <property type="entry name" value="ACPS"/>
    <property type="match status" value="1"/>
</dbReference>
<dbReference type="InterPro" id="IPR008278">
    <property type="entry name" value="4-PPantetheinyl_Trfase_dom"/>
</dbReference>
<evidence type="ECO:0000259" key="3">
    <source>
        <dbReference type="Pfam" id="PF01648"/>
    </source>
</evidence>
<sequence length="207" mass="23854">MALFSKTSPVQGIQVVVWKLTESFEELFEDTSLCKEETQTCLSIPVPAKQKEFLAGKYVIERACLLLGIPYEGLEKDEYGKPYLRGKPCEISLTHTEDYVAVAFSENGAIGIDLEKSRDQIMRIFPRLFSQLEVETVNGDLEEATVYWSAKEAMYKLYGKRSVDFRAHLMLRKENGNLQGEIHIKDFHYPCQFHISRIAEYYMVLAY</sequence>
<dbReference type="KEGG" id="lby:Lbys_3188"/>
<dbReference type="PANTHER" id="PTHR12215:SF15">
    <property type="entry name" value="4'-PHOSPHOPANTETHEINYL TRANSFERASE SUPERFAMILY-RELATED"/>
    <property type="match status" value="1"/>
</dbReference>
<accession>E4RVT9</accession>
<dbReference type="Gene3D" id="3.90.470.20">
    <property type="entry name" value="4'-phosphopantetheinyl transferase domain"/>
    <property type="match status" value="1"/>
</dbReference>
<feature type="domain" description="4'-phosphopantetheinyl transferase" evidence="3">
    <location>
        <begin position="109"/>
        <end position="201"/>
    </location>
</feature>